<dbReference type="Pfam" id="PF03732">
    <property type="entry name" value="Retrotrans_gag"/>
    <property type="match status" value="1"/>
</dbReference>
<dbReference type="PANTHER" id="PTHR35046:SF9">
    <property type="entry name" value="RNA-DIRECTED DNA POLYMERASE"/>
    <property type="match status" value="1"/>
</dbReference>
<keyword evidence="3" id="KW-1185">Reference proteome</keyword>
<proteinExistence type="predicted"/>
<organism evidence="2 3">
    <name type="scientific">Arachis hypogaea</name>
    <name type="common">Peanut</name>
    <dbReference type="NCBI Taxonomy" id="3818"/>
    <lineage>
        <taxon>Eukaryota</taxon>
        <taxon>Viridiplantae</taxon>
        <taxon>Streptophyta</taxon>
        <taxon>Embryophyta</taxon>
        <taxon>Tracheophyta</taxon>
        <taxon>Spermatophyta</taxon>
        <taxon>Magnoliopsida</taxon>
        <taxon>eudicotyledons</taxon>
        <taxon>Gunneridae</taxon>
        <taxon>Pentapetalae</taxon>
        <taxon>rosids</taxon>
        <taxon>fabids</taxon>
        <taxon>Fabales</taxon>
        <taxon>Fabaceae</taxon>
        <taxon>Papilionoideae</taxon>
        <taxon>50 kb inversion clade</taxon>
        <taxon>dalbergioids sensu lato</taxon>
        <taxon>Dalbergieae</taxon>
        <taxon>Pterocarpus clade</taxon>
        <taxon>Arachis</taxon>
    </lineage>
</organism>
<dbReference type="PANTHER" id="PTHR35046">
    <property type="entry name" value="ZINC KNUCKLE (CCHC-TYPE) FAMILY PROTEIN"/>
    <property type="match status" value="1"/>
</dbReference>
<sequence length="196" mass="23806">MTEYHDSDDKGILYVKKNFWLQIPASKGRNNLEAYFGWERKVESIFANCILSEENKVCLVQINFFDDARIWWTALGRSRRWYEKSPICSWEKMKKIMRNQFVPSSYHMRNRILPPSYHNEFFEKFCKLQQGLQSVMEYHKDFLYLMDKANIKKSHEVLMERFLFGLCEELTDKVQRYYYAIVEELVKLTIDMEQMQ</sequence>
<accession>A0A445ERB9</accession>
<evidence type="ECO:0000313" key="2">
    <source>
        <dbReference type="EMBL" id="RYR77896.1"/>
    </source>
</evidence>
<dbReference type="InterPro" id="IPR005162">
    <property type="entry name" value="Retrotrans_gag_dom"/>
</dbReference>
<dbReference type="AlphaFoldDB" id="A0A445ERB9"/>
<evidence type="ECO:0000313" key="3">
    <source>
        <dbReference type="Proteomes" id="UP000289738"/>
    </source>
</evidence>
<name>A0A445ERB9_ARAHY</name>
<reference evidence="2 3" key="1">
    <citation type="submission" date="2019-01" db="EMBL/GenBank/DDBJ databases">
        <title>Sequencing of cultivated peanut Arachis hypogaea provides insights into genome evolution and oil improvement.</title>
        <authorList>
            <person name="Chen X."/>
        </authorList>
    </citation>
    <scope>NUCLEOTIDE SEQUENCE [LARGE SCALE GENOMIC DNA]</scope>
    <source>
        <strain evidence="3">cv. Fuhuasheng</strain>
        <tissue evidence="2">Leaves</tissue>
    </source>
</reference>
<dbReference type="Proteomes" id="UP000289738">
    <property type="component" value="Chromosome A01"/>
</dbReference>
<protein>
    <recommendedName>
        <fullName evidence="1">Retrotransposon gag domain-containing protein</fullName>
    </recommendedName>
</protein>
<dbReference type="EMBL" id="SDMP01000001">
    <property type="protein sequence ID" value="RYR77896.1"/>
    <property type="molecule type" value="Genomic_DNA"/>
</dbReference>
<comment type="caution">
    <text evidence="2">The sequence shown here is derived from an EMBL/GenBank/DDBJ whole genome shotgun (WGS) entry which is preliminary data.</text>
</comment>
<evidence type="ECO:0000259" key="1">
    <source>
        <dbReference type="Pfam" id="PF03732"/>
    </source>
</evidence>
<feature type="domain" description="Retrotransposon gag" evidence="1">
    <location>
        <begin position="59"/>
        <end position="166"/>
    </location>
</feature>
<gene>
    <name evidence="2" type="ORF">Ahy_A01g002581</name>
</gene>